<dbReference type="Gene3D" id="3.40.50.1390">
    <property type="entry name" value="Resolvase, N-terminal catalytic domain"/>
    <property type="match status" value="1"/>
</dbReference>
<dbReference type="PROSITE" id="PS51736">
    <property type="entry name" value="RECOMBINASES_3"/>
    <property type="match status" value="1"/>
</dbReference>
<evidence type="ECO:0000256" key="6">
    <source>
        <dbReference type="PROSITE-ProRule" id="PRU10137"/>
    </source>
</evidence>
<dbReference type="CDD" id="cd03768">
    <property type="entry name" value="SR_ResInv"/>
    <property type="match status" value="1"/>
</dbReference>
<evidence type="ECO:0000256" key="1">
    <source>
        <dbReference type="ARBA" id="ARBA00009913"/>
    </source>
</evidence>
<dbReference type="FunFam" id="3.40.50.1390:FF:000001">
    <property type="entry name" value="DNA recombinase"/>
    <property type="match status" value="1"/>
</dbReference>
<dbReference type="GO" id="GO:0015074">
    <property type="term" value="P:DNA integration"/>
    <property type="evidence" value="ECO:0007669"/>
    <property type="project" value="UniProtKB-KW"/>
</dbReference>
<dbReference type="AlphaFoldDB" id="A0A328HII3"/>
<accession>A0A328HII3</accession>
<dbReference type="OrthoDB" id="3621759at2"/>
<reference evidence="8 9" key="1">
    <citation type="submission" date="2018-04" db="EMBL/GenBank/DDBJ databases">
        <title>Bacteria isolated from cave deposits of Manipur.</title>
        <authorList>
            <person name="Sahoo D."/>
            <person name="Sarangthem I."/>
            <person name="Nandeibam J."/>
        </authorList>
    </citation>
    <scope>NUCLEOTIDE SEQUENCE [LARGE SCALE GENOMIC DNA]</scope>
    <source>
        <strain evidence="9">mrc11</strain>
    </source>
</reference>
<dbReference type="Pfam" id="PF00239">
    <property type="entry name" value="Resolvase"/>
    <property type="match status" value="1"/>
</dbReference>
<dbReference type="SMART" id="SM00857">
    <property type="entry name" value="Resolvase"/>
    <property type="match status" value="1"/>
</dbReference>
<evidence type="ECO:0000256" key="4">
    <source>
        <dbReference type="ARBA" id="ARBA00023172"/>
    </source>
</evidence>
<name>A0A328HII3_ARTGO</name>
<gene>
    <name evidence="8" type="ORF">DBZ45_10600</name>
</gene>
<keyword evidence="2" id="KW-0229">DNA integration</keyword>
<feature type="domain" description="Resolvase/invertase-type recombinase catalytic" evidence="7">
    <location>
        <begin position="2"/>
        <end position="136"/>
    </location>
</feature>
<keyword evidence="3" id="KW-0238">DNA-binding</keyword>
<dbReference type="RefSeq" id="WP_111903869.1">
    <property type="nucleotide sequence ID" value="NZ_QLNP01000074.1"/>
</dbReference>
<dbReference type="GO" id="GO:0000150">
    <property type="term" value="F:DNA strand exchange activity"/>
    <property type="evidence" value="ECO:0007669"/>
    <property type="project" value="InterPro"/>
</dbReference>
<evidence type="ECO:0000259" key="7">
    <source>
        <dbReference type="PROSITE" id="PS51736"/>
    </source>
</evidence>
<evidence type="ECO:0000313" key="9">
    <source>
        <dbReference type="Proteomes" id="UP000249166"/>
    </source>
</evidence>
<organism evidence="8 9">
    <name type="scientific">Arthrobacter globiformis</name>
    <dbReference type="NCBI Taxonomy" id="1665"/>
    <lineage>
        <taxon>Bacteria</taxon>
        <taxon>Bacillati</taxon>
        <taxon>Actinomycetota</taxon>
        <taxon>Actinomycetes</taxon>
        <taxon>Micrococcales</taxon>
        <taxon>Micrococcaceae</taxon>
        <taxon>Arthrobacter</taxon>
    </lineage>
</organism>
<dbReference type="InterPro" id="IPR006119">
    <property type="entry name" value="Resolv_N"/>
</dbReference>
<evidence type="ECO:0000313" key="8">
    <source>
        <dbReference type="EMBL" id="RAM37265.1"/>
    </source>
</evidence>
<evidence type="ECO:0000256" key="2">
    <source>
        <dbReference type="ARBA" id="ARBA00022908"/>
    </source>
</evidence>
<dbReference type="PROSITE" id="PS00398">
    <property type="entry name" value="RECOMBINASES_2"/>
    <property type="match status" value="1"/>
</dbReference>
<evidence type="ECO:0000256" key="3">
    <source>
        <dbReference type="ARBA" id="ARBA00023125"/>
    </source>
</evidence>
<sequence>MVTIGYARVSTAEQSAELQTAALRKAGCDRIFTDQDGTGKLADRPELNAVLDHLRPGDDLVIWRLDRLGRTTKKLLHFIELLDTKGVTFRSLTEGITTTGPNGKAMLTILTALARLERDTTTERTQAGMAFAAAHGRRGGRPVITAENAAVKRAHELKAAGLRPVDIGKMTGRSRATIYRYLNIGSDGRT</sequence>
<dbReference type="PROSITE" id="PS00397">
    <property type="entry name" value="RECOMBINASES_1"/>
    <property type="match status" value="1"/>
</dbReference>
<dbReference type="Proteomes" id="UP000249166">
    <property type="component" value="Unassembled WGS sequence"/>
</dbReference>
<dbReference type="SUPFAM" id="SSF53041">
    <property type="entry name" value="Resolvase-like"/>
    <property type="match status" value="1"/>
</dbReference>
<dbReference type="InterPro" id="IPR050639">
    <property type="entry name" value="SSR_resolvase"/>
</dbReference>
<feature type="active site" description="O-(5'-phospho-DNA)-serine intermediate" evidence="5 6">
    <location>
        <position position="10"/>
    </location>
</feature>
<proteinExistence type="inferred from homology"/>
<dbReference type="GO" id="GO:0003677">
    <property type="term" value="F:DNA binding"/>
    <property type="evidence" value="ECO:0007669"/>
    <property type="project" value="UniProtKB-KW"/>
</dbReference>
<dbReference type="EMBL" id="QLNP01000074">
    <property type="protein sequence ID" value="RAM37265.1"/>
    <property type="molecule type" value="Genomic_DNA"/>
</dbReference>
<comment type="similarity">
    <text evidence="1">Belongs to the site-specific recombinase resolvase family.</text>
</comment>
<comment type="caution">
    <text evidence="8">The sequence shown here is derived from an EMBL/GenBank/DDBJ whole genome shotgun (WGS) entry which is preliminary data.</text>
</comment>
<dbReference type="PANTHER" id="PTHR30461:SF2">
    <property type="entry name" value="SERINE RECOMBINASE PINE-RELATED"/>
    <property type="match status" value="1"/>
</dbReference>
<protein>
    <submittedName>
        <fullName evidence="8">Invertase</fullName>
    </submittedName>
</protein>
<dbReference type="InterPro" id="IPR036162">
    <property type="entry name" value="Resolvase-like_N_sf"/>
</dbReference>
<dbReference type="InterPro" id="IPR006118">
    <property type="entry name" value="Recombinase_CS"/>
</dbReference>
<dbReference type="PANTHER" id="PTHR30461">
    <property type="entry name" value="DNA-INVERTASE FROM LAMBDOID PROPHAGE"/>
    <property type="match status" value="1"/>
</dbReference>
<evidence type="ECO:0000256" key="5">
    <source>
        <dbReference type="PIRSR" id="PIRSR606118-50"/>
    </source>
</evidence>
<keyword evidence="4" id="KW-0233">DNA recombination</keyword>